<reference evidence="12" key="3">
    <citation type="journal article" date="2017" name="Nature">
        <title>Genome sequence of the progenitor of the wheat D genome Aegilops tauschii.</title>
        <authorList>
            <person name="Luo M.C."/>
            <person name="Gu Y.Q."/>
            <person name="Puiu D."/>
            <person name="Wang H."/>
            <person name="Twardziok S.O."/>
            <person name="Deal K.R."/>
            <person name="Huo N."/>
            <person name="Zhu T."/>
            <person name="Wang L."/>
            <person name="Wang Y."/>
            <person name="McGuire P.E."/>
            <person name="Liu S."/>
            <person name="Long H."/>
            <person name="Ramasamy R.K."/>
            <person name="Rodriguez J.C."/>
            <person name="Van S.L."/>
            <person name="Yuan L."/>
            <person name="Wang Z."/>
            <person name="Xia Z."/>
            <person name="Xiao L."/>
            <person name="Anderson O.D."/>
            <person name="Ouyang S."/>
            <person name="Liang Y."/>
            <person name="Zimin A.V."/>
            <person name="Pertea G."/>
            <person name="Qi P."/>
            <person name="Bennetzen J.L."/>
            <person name="Dai X."/>
            <person name="Dawson M.W."/>
            <person name="Muller H.G."/>
            <person name="Kugler K."/>
            <person name="Rivarola-Duarte L."/>
            <person name="Spannagl M."/>
            <person name="Mayer K.F.X."/>
            <person name="Lu F.H."/>
            <person name="Bevan M.W."/>
            <person name="Leroy P."/>
            <person name="Li P."/>
            <person name="You F.M."/>
            <person name="Sun Q."/>
            <person name="Liu Z."/>
            <person name="Lyons E."/>
            <person name="Wicker T."/>
            <person name="Salzberg S.L."/>
            <person name="Devos K.M."/>
            <person name="Dvorak J."/>
        </authorList>
    </citation>
    <scope>NUCLEOTIDE SEQUENCE [LARGE SCALE GENOMIC DNA]</scope>
    <source>
        <strain evidence="12">cv. AL8/78</strain>
    </source>
</reference>
<dbReference type="GO" id="GO:0044877">
    <property type="term" value="F:protein-containing complex binding"/>
    <property type="evidence" value="ECO:0007669"/>
    <property type="project" value="InterPro"/>
</dbReference>
<dbReference type="EC" id="2.7.11.1" evidence="9"/>
<comment type="catalytic activity">
    <reaction evidence="7 9">
        <text>L-threonyl-[protein] + ATP = O-phospho-L-threonyl-[protein] + ADP + H(+)</text>
        <dbReference type="Rhea" id="RHEA:46608"/>
        <dbReference type="Rhea" id="RHEA-COMP:11060"/>
        <dbReference type="Rhea" id="RHEA-COMP:11605"/>
        <dbReference type="ChEBI" id="CHEBI:15378"/>
        <dbReference type="ChEBI" id="CHEBI:30013"/>
        <dbReference type="ChEBI" id="CHEBI:30616"/>
        <dbReference type="ChEBI" id="CHEBI:61977"/>
        <dbReference type="ChEBI" id="CHEBI:456216"/>
        <dbReference type="EC" id="2.7.11.1"/>
    </reaction>
</comment>
<dbReference type="PROSITE" id="PS51189">
    <property type="entry name" value="FAT"/>
    <property type="match status" value="1"/>
</dbReference>
<evidence type="ECO:0000256" key="8">
    <source>
        <dbReference type="ARBA" id="ARBA00048679"/>
    </source>
</evidence>
<reference evidence="12" key="5">
    <citation type="journal article" date="2021" name="G3 (Bethesda)">
        <title>Aegilops tauschii genome assembly Aet v5.0 features greater sequence contiguity and improved annotation.</title>
        <authorList>
            <person name="Wang L."/>
            <person name="Zhu T."/>
            <person name="Rodriguez J.C."/>
            <person name="Deal K.R."/>
            <person name="Dubcovsky J."/>
            <person name="McGuire P.E."/>
            <person name="Lux T."/>
            <person name="Spannagl M."/>
            <person name="Mayer K.F.X."/>
            <person name="Baldrich P."/>
            <person name="Meyers B.C."/>
            <person name="Huo N."/>
            <person name="Gu Y.Q."/>
            <person name="Zhou H."/>
            <person name="Devos K.M."/>
            <person name="Bennetzen J.L."/>
            <person name="Unver T."/>
            <person name="Budak H."/>
            <person name="Gulick P.J."/>
            <person name="Galiba G."/>
            <person name="Kalapos B."/>
            <person name="Nelson D.R."/>
            <person name="Li P."/>
            <person name="You F.M."/>
            <person name="Luo M.C."/>
            <person name="Dvorak J."/>
        </authorList>
    </citation>
    <scope>NUCLEOTIDE SEQUENCE [LARGE SCALE GENOMIC DNA]</scope>
    <source>
        <strain evidence="12">cv. AL8/78</strain>
    </source>
</reference>
<dbReference type="GO" id="GO:0031931">
    <property type="term" value="C:TORC1 complex"/>
    <property type="evidence" value="ECO:0007669"/>
    <property type="project" value="TreeGrafter"/>
</dbReference>
<dbReference type="InterPro" id="IPR050517">
    <property type="entry name" value="DDR_Repair_Kinase"/>
</dbReference>
<feature type="compositionally biased region" description="Acidic residues" evidence="10">
    <location>
        <begin position="1161"/>
        <end position="1174"/>
    </location>
</feature>
<dbReference type="Proteomes" id="UP000015105">
    <property type="component" value="Chromosome 1D"/>
</dbReference>
<dbReference type="PANTHER" id="PTHR11139">
    <property type="entry name" value="ATAXIA TELANGIECTASIA MUTATED ATM -RELATED"/>
    <property type="match status" value="1"/>
</dbReference>
<organism evidence="12 13">
    <name type="scientific">Aegilops tauschii subsp. strangulata</name>
    <name type="common">Goatgrass</name>
    <dbReference type="NCBI Taxonomy" id="200361"/>
    <lineage>
        <taxon>Eukaryota</taxon>
        <taxon>Viridiplantae</taxon>
        <taxon>Streptophyta</taxon>
        <taxon>Embryophyta</taxon>
        <taxon>Tracheophyta</taxon>
        <taxon>Spermatophyta</taxon>
        <taxon>Magnoliopsida</taxon>
        <taxon>Liliopsida</taxon>
        <taxon>Poales</taxon>
        <taxon>Poaceae</taxon>
        <taxon>BOP clade</taxon>
        <taxon>Pooideae</taxon>
        <taxon>Triticodae</taxon>
        <taxon>Triticeae</taxon>
        <taxon>Triticinae</taxon>
        <taxon>Aegilops</taxon>
    </lineage>
</organism>
<dbReference type="FunFam" id="1.25.10.10:FF:000699">
    <property type="entry name" value="Serine/threonine-protein kinase TOR"/>
    <property type="match status" value="1"/>
</dbReference>
<reference evidence="13" key="1">
    <citation type="journal article" date="2014" name="Science">
        <title>Ancient hybridizations among the ancestral genomes of bread wheat.</title>
        <authorList>
            <consortium name="International Wheat Genome Sequencing Consortium,"/>
            <person name="Marcussen T."/>
            <person name="Sandve S.R."/>
            <person name="Heier L."/>
            <person name="Spannagl M."/>
            <person name="Pfeifer M."/>
            <person name="Jakobsen K.S."/>
            <person name="Wulff B.B."/>
            <person name="Steuernagel B."/>
            <person name="Mayer K.F."/>
            <person name="Olsen O.A."/>
        </authorList>
    </citation>
    <scope>NUCLEOTIDE SEQUENCE [LARGE SCALE GENOMIC DNA]</scope>
    <source>
        <strain evidence="13">cv. AL8/78</strain>
    </source>
</reference>
<dbReference type="GO" id="GO:0004674">
    <property type="term" value="F:protein serine/threonine kinase activity"/>
    <property type="evidence" value="ECO:0007669"/>
    <property type="project" value="UniProtKB-KW"/>
</dbReference>
<protein>
    <recommendedName>
        <fullName evidence="9">Serine/threonine-protein kinase TOR</fullName>
        <ecNumber evidence="9">2.7.11.1</ecNumber>
    </recommendedName>
</protein>
<dbReference type="SUPFAM" id="SSF47212">
    <property type="entry name" value="FKBP12-rapamycin-binding domain of FKBP-rapamycin-associated protein (FRAP)"/>
    <property type="match status" value="1"/>
</dbReference>
<name>A0A452YXR4_AEGTS</name>
<evidence type="ECO:0000256" key="10">
    <source>
        <dbReference type="SAM" id="MobiDB-lite"/>
    </source>
</evidence>
<proteinExistence type="inferred from homology"/>
<feature type="domain" description="FAT" evidence="11">
    <location>
        <begin position="1303"/>
        <end position="1886"/>
    </location>
</feature>
<dbReference type="InterPro" id="IPR016024">
    <property type="entry name" value="ARM-type_fold"/>
</dbReference>
<dbReference type="GO" id="GO:0016242">
    <property type="term" value="P:negative regulation of macroautophagy"/>
    <property type="evidence" value="ECO:0007669"/>
    <property type="project" value="TreeGrafter"/>
</dbReference>
<keyword evidence="6 9" id="KW-0067">ATP-binding</keyword>
<dbReference type="FunFam" id="1.25.10.10:FF:000700">
    <property type="entry name" value="Serine/threonine-protein kinase TOR"/>
    <property type="match status" value="1"/>
</dbReference>
<keyword evidence="2 9" id="KW-0808">Transferase</keyword>
<dbReference type="GO" id="GO:0031932">
    <property type="term" value="C:TORC2 complex"/>
    <property type="evidence" value="ECO:0007669"/>
    <property type="project" value="TreeGrafter"/>
</dbReference>
<dbReference type="Gene3D" id="1.25.10.10">
    <property type="entry name" value="Leucine-rich Repeat Variant"/>
    <property type="match status" value="4"/>
</dbReference>
<dbReference type="SMART" id="SM01345">
    <property type="entry name" value="Rapamycin_bind"/>
    <property type="match status" value="1"/>
</dbReference>
<dbReference type="InterPro" id="IPR024585">
    <property type="entry name" value="mTOR_dom"/>
</dbReference>
<evidence type="ECO:0000256" key="6">
    <source>
        <dbReference type="ARBA" id="ARBA00022840"/>
    </source>
</evidence>
<dbReference type="GO" id="GO:0005634">
    <property type="term" value="C:nucleus"/>
    <property type="evidence" value="ECO:0007669"/>
    <property type="project" value="TreeGrafter"/>
</dbReference>
<evidence type="ECO:0000256" key="9">
    <source>
        <dbReference type="RuleBase" id="RU364109"/>
    </source>
</evidence>
<dbReference type="Gene3D" id="1.25.40.10">
    <property type="entry name" value="Tetratricopeptide repeat domain"/>
    <property type="match status" value="1"/>
</dbReference>
<dbReference type="Pfam" id="PF23593">
    <property type="entry name" value="HEAT_ATR"/>
    <property type="match status" value="1"/>
</dbReference>
<dbReference type="FunFam" id="1.25.10.10:FF:000284">
    <property type="entry name" value="Serine/threonine-protein kinase TOR"/>
    <property type="match status" value="1"/>
</dbReference>
<dbReference type="Pfam" id="PF11865">
    <property type="entry name" value="mTOR_dom"/>
    <property type="match status" value="1"/>
</dbReference>
<dbReference type="Pfam" id="PF02259">
    <property type="entry name" value="FAT"/>
    <property type="match status" value="1"/>
</dbReference>
<dbReference type="Gramene" id="AET1Gv20563900.17">
    <property type="protein sequence ID" value="AET1Gv20563900.17"/>
    <property type="gene ID" value="AET1Gv20563900"/>
</dbReference>
<dbReference type="Gene3D" id="1.20.120.150">
    <property type="entry name" value="FKBP12-rapamycin binding domain"/>
    <property type="match status" value="1"/>
</dbReference>
<accession>A0A452YXR4</accession>
<dbReference type="InterPro" id="IPR011990">
    <property type="entry name" value="TPR-like_helical_dom_sf"/>
</dbReference>
<keyword evidence="4 9" id="KW-0547">Nucleotide-binding</keyword>
<keyword evidence="5 9" id="KW-0418">Kinase</keyword>
<evidence type="ECO:0000313" key="12">
    <source>
        <dbReference type="EnsemblPlants" id="AET1Gv20563900.17"/>
    </source>
</evidence>
<dbReference type="GO" id="GO:0005737">
    <property type="term" value="C:cytoplasm"/>
    <property type="evidence" value="ECO:0007669"/>
    <property type="project" value="TreeGrafter"/>
</dbReference>
<dbReference type="InterPro" id="IPR011989">
    <property type="entry name" value="ARM-like"/>
</dbReference>
<evidence type="ECO:0000256" key="5">
    <source>
        <dbReference type="ARBA" id="ARBA00022777"/>
    </source>
</evidence>
<evidence type="ECO:0000259" key="11">
    <source>
        <dbReference type="PROSITE" id="PS51189"/>
    </source>
</evidence>
<dbReference type="InterPro" id="IPR009076">
    <property type="entry name" value="FRB_dom"/>
</dbReference>
<keyword evidence="13" id="KW-1185">Reference proteome</keyword>
<dbReference type="FunFam" id="1.25.10.10:FF:000694">
    <property type="entry name" value="Serine/threonine-protein kinase TOR"/>
    <property type="match status" value="1"/>
</dbReference>
<evidence type="ECO:0000256" key="2">
    <source>
        <dbReference type="ARBA" id="ARBA00022679"/>
    </source>
</evidence>
<evidence type="ECO:0000256" key="7">
    <source>
        <dbReference type="ARBA" id="ARBA00047899"/>
    </source>
</evidence>
<feature type="region of interest" description="Disordered" evidence="10">
    <location>
        <begin position="1161"/>
        <end position="1196"/>
    </location>
</feature>
<dbReference type="InterPro" id="IPR014009">
    <property type="entry name" value="PIK_FAT"/>
</dbReference>
<dbReference type="SUPFAM" id="SSF48371">
    <property type="entry name" value="ARM repeat"/>
    <property type="match status" value="2"/>
</dbReference>
<reference evidence="13" key="2">
    <citation type="journal article" date="2017" name="Nat. Plants">
        <title>The Aegilops tauschii genome reveals multiple impacts of transposons.</title>
        <authorList>
            <person name="Zhao G."/>
            <person name="Zou C."/>
            <person name="Li K."/>
            <person name="Wang K."/>
            <person name="Li T."/>
            <person name="Gao L."/>
            <person name="Zhang X."/>
            <person name="Wang H."/>
            <person name="Yang Z."/>
            <person name="Liu X."/>
            <person name="Jiang W."/>
            <person name="Mao L."/>
            <person name="Kong X."/>
            <person name="Jiao Y."/>
            <person name="Jia J."/>
        </authorList>
    </citation>
    <scope>NUCLEOTIDE SEQUENCE [LARGE SCALE GENOMIC DNA]</scope>
    <source>
        <strain evidence="13">cv. AL8/78</strain>
    </source>
</reference>
<dbReference type="GO" id="GO:0106310">
    <property type="term" value="F:protein serine kinase activity"/>
    <property type="evidence" value="ECO:0007669"/>
    <property type="project" value="RHEA"/>
</dbReference>
<dbReference type="InterPro" id="IPR057564">
    <property type="entry name" value="HEAT_ATR"/>
</dbReference>
<keyword evidence="9" id="KW-0723">Serine/threonine-protein kinase</keyword>
<dbReference type="GO" id="GO:0005524">
    <property type="term" value="F:ATP binding"/>
    <property type="evidence" value="ECO:0007669"/>
    <property type="project" value="UniProtKB-KW"/>
</dbReference>
<dbReference type="InterPro" id="IPR003151">
    <property type="entry name" value="PIK-rel_kinase_FAT"/>
</dbReference>
<evidence type="ECO:0000256" key="1">
    <source>
        <dbReference type="ARBA" id="ARBA00011031"/>
    </source>
</evidence>
<dbReference type="SMART" id="SM01346">
    <property type="entry name" value="DUF3385"/>
    <property type="match status" value="1"/>
</dbReference>
<dbReference type="PANTHER" id="PTHR11139:SF9">
    <property type="entry name" value="SERINE_THREONINE-PROTEIN KINASE MTOR"/>
    <property type="match status" value="1"/>
</dbReference>
<keyword evidence="3" id="KW-0677">Repeat</keyword>
<dbReference type="FunFam" id="1.20.120.150:FF:000001">
    <property type="entry name" value="Serine/threonine-protein kinase TOR"/>
    <property type="match status" value="1"/>
</dbReference>
<comment type="catalytic activity">
    <reaction evidence="8">
        <text>L-seryl-[protein] + ATP = O-phospho-L-seryl-[protein] + ADP + H(+)</text>
        <dbReference type="Rhea" id="RHEA:17989"/>
        <dbReference type="Rhea" id="RHEA-COMP:9863"/>
        <dbReference type="Rhea" id="RHEA-COMP:11604"/>
        <dbReference type="ChEBI" id="CHEBI:15378"/>
        <dbReference type="ChEBI" id="CHEBI:29999"/>
        <dbReference type="ChEBI" id="CHEBI:30616"/>
        <dbReference type="ChEBI" id="CHEBI:83421"/>
        <dbReference type="ChEBI" id="CHEBI:456216"/>
        <dbReference type="EC" id="2.7.11.1"/>
    </reaction>
</comment>
<comment type="similarity">
    <text evidence="1 9">Belongs to the PI3/PI4-kinase family.</text>
</comment>
<sequence>MKPSPHFPEIGKKSKDLIPKDHSFNIAAYISSGADVIAAALRKHVEEEARDLSGEAFLRFMDQLYEQISSLLQSNDVSENLLALRAIDALIDMPFGEGASKVSKFASFLRNVFEVKRDPEILVPASTVLGHLAKAGGAMTADEVERQIKTALGWLEGDRVEYRRFAAVLILKEMAENASTTFNVHVPEFVDAIWVALRDPKQAVRERAVEALRACLHVIEKRETRWRVQWYYRMCEAAQVGLGKNASVHSIHGSLLAVGELLRNTGEFMMSRYREVADIVLTYLKHRDQLVRRSITSLLPRIAHFLRDRFVTNYLKICMEHILFVLRTPDERASGFVALGEMAGALGAELVPSLPSITPLLHEAIAPRRGRPSLEAITCVGSFAKAMGLAMERHIRGGLLDAMFSAGLSDKLVDALESISTSIPSLLPTIQERLLDCIAQALPKSSTRSGSTVSRATRSNSFQHFVDSSGPVLVQLALRTLANFNFKGHELLELARESVILYLEDEDSSTRKAAAICCCRLVAHSLSASSTSQFSSNRSNRMGGAKRRRLVEEIVEKLLIAAVADADVGVRSSVFRALYRNPTFDDFLAQADILTSIFVALNDEEYGVRELAILVAGRLSEKNPAYVLPALRRYLIQLLTYLDQSMDSKCREESARLLGCLIRSCPWLILPYIAPIHKALVARLCEGTGPMANIVLAAGVLATVGELAKVGGFAMRQYLPELMPLVVDALLDGGSVSKREVAVATLGQVIQSTGYVIAPYNEYPPLLGLLLKLLNGELEWSTRLEVLKVLGIMGALDPHAHKRNQHNLTGQHNLPGQHREVLRPTVETAQHIVSMEEAPTDFWPSFSASEDYYSTVAISSLMRILRDPSLASYHQMVVGSLIFVFKSMGLGCVPYLPKVLPELFRAVRMCEDGGLKEFITWKLGTLISIVRQHIRKYLQDILSLVSELWTSSFSLPAPKRTIQGPQGSPVLHLVEQLCLALNDEFRVYLLHILPSCIQVLGDAERCNDYCYVPDILHTLEVFGGNLDEHMHLVAPVLVRLFKVELVDIRRRAIITLTKLIPKVQVGTHVSALVHHLKLVLDGNNDDLRKEAAEALCSLAHALGEEFTIFIPSIRKLLVKHHLRYKKWDETENRLLRRELFISDNLSVQKYTQCPPDVISDPLDDFEGVPSEEADETQRQPRSHQVNDVRLRSAGEASQRSTREDWAEWMRHFSIALLKESPSPALRTCARLAQLQPSVGRELFAAGFASCWAQMTESSQEQLVRSLKTAFSSQNIPPEILATLLNLAEFMEHDEKPLPIDTRLLGALAEKCRAYAKALHYKEMEFEAVCSKKMGANPVTVVESLIHINNQLHQHEAAIGILTYSQQHLEVQLKESWYEKLHRWDEALRAYTMKSSQASGPLQHSQNLDATLGRMRCLASLARWEDLSTLCREQWTGAEPPARLEMAPMAANAAWHMGEWDQMSEYVSRLDDGDENKLRSLGNTTASGDGSSNGAFFRAVLSVRCKKYEEARVYVERARRCLATELAPLVLESYERAYNNMVRVQQLSELEEVIDYCTLPMESPIADGRRELIRNMWNERIKGTKRNVEVWQALLAVRELVLPPNEDRDTWIRFAKLCWKSGRISQAKSTLVKLLQFDPESSPELTLYHAHPQVVLAYLKYQYAVGDELKRKDAFSRLQDLSVQIATATNSYSGMLVSHGAISSAGVPLTARVYLTLASWKRALSPGLDDDAIQEILVSYKNATLSAKDWGKAWHSWALFNTEVMSRYTLRGRPDIAGKYVVAAVTGYFYSIACASTTKGVDDSLQDILRLLTLWFNHGATSEVQMALEKGFTLVKIEMWLVVLPQIIARIHSNNRIVRELIQELLVRIGKGHPQALMYPLLVACKSISILRQRAAQEVVDKIRKHSGGLVDQAQLVSKELIRVAILWHEMWHEALEEASRMYFGEHNIDGMLAVLEPLHAMLERGAETIKENTFIQAYGHELLEAHECCLKYRATGEDAELTKVYKSVNTIISVLCLLESAEDDFCVL</sequence>
<dbReference type="Pfam" id="PF08771">
    <property type="entry name" value="FRB_dom"/>
    <property type="match status" value="1"/>
</dbReference>
<dbReference type="GO" id="GO:0031929">
    <property type="term" value="P:TOR signaling"/>
    <property type="evidence" value="ECO:0007669"/>
    <property type="project" value="TreeGrafter"/>
</dbReference>
<dbReference type="EnsemblPlants" id="AET1Gv20563900.17">
    <property type="protein sequence ID" value="AET1Gv20563900.17"/>
    <property type="gene ID" value="AET1Gv20563900"/>
</dbReference>
<evidence type="ECO:0000313" key="13">
    <source>
        <dbReference type="Proteomes" id="UP000015105"/>
    </source>
</evidence>
<dbReference type="InterPro" id="IPR036738">
    <property type="entry name" value="FRB_sf"/>
</dbReference>
<evidence type="ECO:0000256" key="3">
    <source>
        <dbReference type="ARBA" id="ARBA00022737"/>
    </source>
</evidence>
<evidence type="ECO:0000256" key="4">
    <source>
        <dbReference type="ARBA" id="ARBA00022741"/>
    </source>
</evidence>
<reference evidence="12" key="4">
    <citation type="submission" date="2019-03" db="UniProtKB">
        <authorList>
            <consortium name="EnsemblPlants"/>
        </authorList>
    </citation>
    <scope>IDENTIFICATION</scope>
</reference>